<keyword evidence="1" id="KW-0812">Transmembrane</keyword>
<evidence type="ECO:0000313" key="2">
    <source>
        <dbReference type="EMBL" id="KAE8345264.1"/>
    </source>
</evidence>
<dbReference type="EMBL" id="ML737120">
    <property type="protein sequence ID" value="KAE8345264.1"/>
    <property type="molecule type" value="Genomic_DNA"/>
</dbReference>
<proteinExistence type="predicted"/>
<name>A0A5N6YID1_9EURO</name>
<accession>A0A5N6YID1</accession>
<feature type="transmembrane region" description="Helical" evidence="1">
    <location>
        <begin position="20"/>
        <end position="40"/>
    </location>
</feature>
<evidence type="ECO:0000256" key="1">
    <source>
        <dbReference type="SAM" id="Phobius"/>
    </source>
</evidence>
<keyword evidence="1" id="KW-1133">Transmembrane helix</keyword>
<gene>
    <name evidence="2" type="ORF">BDV24DRAFT_125652</name>
</gene>
<dbReference type="AlphaFoldDB" id="A0A5N6YID1"/>
<keyword evidence="1" id="KW-0472">Membrane</keyword>
<dbReference type="Proteomes" id="UP000325558">
    <property type="component" value="Unassembled WGS sequence"/>
</dbReference>
<protein>
    <submittedName>
        <fullName evidence="2">Uncharacterized protein</fullName>
    </submittedName>
</protein>
<reference evidence="2" key="1">
    <citation type="submission" date="2019-04" db="EMBL/GenBank/DDBJ databases">
        <title>Friends and foes A comparative genomics study of 23 Aspergillus species from section Flavi.</title>
        <authorList>
            <consortium name="DOE Joint Genome Institute"/>
            <person name="Kjaerbolling I."/>
            <person name="Vesth T."/>
            <person name="Frisvad J.C."/>
            <person name="Nybo J.L."/>
            <person name="Theobald S."/>
            <person name="Kildgaard S."/>
            <person name="Isbrandt T."/>
            <person name="Kuo A."/>
            <person name="Sato A."/>
            <person name="Lyhne E.K."/>
            <person name="Kogle M.E."/>
            <person name="Wiebenga A."/>
            <person name="Kun R.S."/>
            <person name="Lubbers R.J."/>
            <person name="Makela M.R."/>
            <person name="Barry K."/>
            <person name="Chovatia M."/>
            <person name="Clum A."/>
            <person name="Daum C."/>
            <person name="Haridas S."/>
            <person name="He G."/>
            <person name="LaButti K."/>
            <person name="Lipzen A."/>
            <person name="Mondo S."/>
            <person name="Riley R."/>
            <person name="Salamov A."/>
            <person name="Simmons B.A."/>
            <person name="Magnuson J.K."/>
            <person name="Henrissat B."/>
            <person name="Mortensen U.H."/>
            <person name="Larsen T.O."/>
            <person name="Devries R.P."/>
            <person name="Grigoriev I.V."/>
            <person name="Machida M."/>
            <person name="Baker S.E."/>
            <person name="Andersen M.R."/>
        </authorList>
    </citation>
    <scope>NUCLEOTIDE SEQUENCE</scope>
    <source>
        <strain evidence="2">CBS 117612</strain>
    </source>
</reference>
<sequence length="52" mass="5863">MLLKVICINDTLVRGRKQKAGISIWSWCVYLVVWAADAILNEAGVRLGNIYK</sequence>
<organism evidence="2">
    <name type="scientific">Aspergillus arachidicola</name>
    <dbReference type="NCBI Taxonomy" id="656916"/>
    <lineage>
        <taxon>Eukaryota</taxon>
        <taxon>Fungi</taxon>
        <taxon>Dikarya</taxon>
        <taxon>Ascomycota</taxon>
        <taxon>Pezizomycotina</taxon>
        <taxon>Eurotiomycetes</taxon>
        <taxon>Eurotiomycetidae</taxon>
        <taxon>Eurotiales</taxon>
        <taxon>Aspergillaceae</taxon>
        <taxon>Aspergillus</taxon>
        <taxon>Aspergillus subgen. Circumdati</taxon>
    </lineage>
</organism>